<dbReference type="GO" id="GO:0005634">
    <property type="term" value="C:nucleus"/>
    <property type="evidence" value="ECO:0007669"/>
    <property type="project" value="UniProtKB-SubCell"/>
</dbReference>
<dbReference type="PANTHER" id="PTHR31874">
    <property type="entry name" value="CCT MOTIF FAMILY PROTEIN, EXPRESSED"/>
    <property type="match status" value="1"/>
</dbReference>
<feature type="domain" description="CCT" evidence="5">
    <location>
        <begin position="353"/>
        <end position="395"/>
    </location>
</feature>
<comment type="caution">
    <text evidence="6">The sequence shown here is derived from an EMBL/GenBank/DDBJ whole genome shotgun (WGS) entry which is preliminary data.</text>
</comment>
<evidence type="ECO:0000313" key="6">
    <source>
        <dbReference type="EMBL" id="KAK4757800.1"/>
    </source>
</evidence>
<protein>
    <recommendedName>
        <fullName evidence="5">CCT domain-containing protein</fullName>
    </recommendedName>
</protein>
<dbReference type="AlphaFoldDB" id="A0AAN7JZD0"/>
<feature type="compositionally biased region" description="Low complexity" evidence="4">
    <location>
        <begin position="22"/>
        <end position="48"/>
    </location>
</feature>
<feature type="compositionally biased region" description="Basic and acidic residues" evidence="4">
    <location>
        <begin position="273"/>
        <end position="282"/>
    </location>
</feature>
<comment type="subcellular location">
    <subcellularLocation>
        <location evidence="1 3">Nucleus</location>
    </subcellularLocation>
</comment>
<evidence type="ECO:0000256" key="4">
    <source>
        <dbReference type="SAM" id="MobiDB-lite"/>
    </source>
</evidence>
<keyword evidence="7" id="KW-1185">Reference proteome</keyword>
<evidence type="ECO:0000256" key="3">
    <source>
        <dbReference type="PROSITE-ProRule" id="PRU00357"/>
    </source>
</evidence>
<organism evidence="6 7">
    <name type="scientific">Trapa incisa</name>
    <dbReference type="NCBI Taxonomy" id="236973"/>
    <lineage>
        <taxon>Eukaryota</taxon>
        <taxon>Viridiplantae</taxon>
        <taxon>Streptophyta</taxon>
        <taxon>Embryophyta</taxon>
        <taxon>Tracheophyta</taxon>
        <taxon>Spermatophyta</taxon>
        <taxon>Magnoliopsida</taxon>
        <taxon>eudicotyledons</taxon>
        <taxon>Gunneridae</taxon>
        <taxon>Pentapetalae</taxon>
        <taxon>rosids</taxon>
        <taxon>malvids</taxon>
        <taxon>Myrtales</taxon>
        <taxon>Lythraceae</taxon>
        <taxon>Trapa</taxon>
    </lineage>
</organism>
<dbReference type="PANTHER" id="PTHR31874:SF10">
    <property type="entry name" value="PROTEIN CHLOROPLAST IMPORT APPARATUS 2"/>
    <property type="match status" value="1"/>
</dbReference>
<dbReference type="EMBL" id="JAXIOK010000012">
    <property type="protein sequence ID" value="KAK4757800.1"/>
    <property type="molecule type" value="Genomic_DNA"/>
</dbReference>
<feature type="compositionally biased region" description="Low complexity" evidence="4">
    <location>
        <begin position="257"/>
        <end position="266"/>
    </location>
</feature>
<dbReference type="InterPro" id="IPR052453">
    <property type="entry name" value="CONSTANS-like_ZF"/>
</dbReference>
<evidence type="ECO:0000259" key="5">
    <source>
        <dbReference type="PROSITE" id="PS51017"/>
    </source>
</evidence>
<feature type="region of interest" description="Disordered" evidence="4">
    <location>
        <begin position="22"/>
        <end position="63"/>
    </location>
</feature>
<evidence type="ECO:0000256" key="1">
    <source>
        <dbReference type="ARBA" id="ARBA00004123"/>
    </source>
</evidence>
<name>A0AAN7JZD0_9MYRT</name>
<dbReference type="GO" id="GO:0006355">
    <property type="term" value="P:regulation of DNA-templated transcription"/>
    <property type="evidence" value="ECO:0007669"/>
    <property type="project" value="TreeGrafter"/>
</dbReference>
<evidence type="ECO:0000313" key="7">
    <source>
        <dbReference type="Proteomes" id="UP001345219"/>
    </source>
</evidence>
<sequence length="405" mass="45365">MYSCLSGGGRTYGFDLEIAKSLSSSPRTSQTSSPPTSTVSESSNSPRSISTRKPRTPRKRPNQTYNEAAALLSRAYPRIFPVINPHEFSKFPCEFFLEEPESSDLFLPFHEIDGSGNFTPVRDKPRFQTEVKQLPSGEIQSKASDFSEEVQEDFDFDAESIILDEEIDEGIDSIMGNLENNDDSTAAEVCTRGLQKFMSRWELGIGTGSRIGSIRAWKRAEDMSYWWNFPTVDVLQISPKLSSTPNLSAEKKKKKTTATTTDAAATTKKKSEKKAEKMKSLSELRTVELPKQAAAPQQKPGLMLKLDYEGILGAWSGKGSLFSDEAHGPESPTTDVSARLAQIGLFSENDIVREASVLRYKEKRRTRLFSKKIRYQVRKVNADQRPRMKVTLCLIYTAKRSPLSN</sequence>
<feature type="compositionally biased region" description="Basic residues" evidence="4">
    <location>
        <begin position="50"/>
        <end position="61"/>
    </location>
</feature>
<gene>
    <name evidence="6" type="ORF">SAY87_019101</name>
</gene>
<dbReference type="InterPro" id="IPR010402">
    <property type="entry name" value="CCT_domain"/>
</dbReference>
<evidence type="ECO:0000256" key="2">
    <source>
        <dbReference type="ARBA" id="ARBA00023242"/>
    </source>
</evidence>
<feature type="region of interest" description="Disordered" evidence="4">
    <location>
        <begin position="243"/>
        <end position="282"/>
    </location>
</feature>
<accession>A0AAN7JZD0</accession>
<keyword evidence="2 3" id="KW-0539">Nucleus</keyword>
<dbReference type="Proteomes" id="UP001345219">
    <property type="component" value="Chromosome 15"/>
</dbReference>
<dbReference type="PROSITE" id="PS51017">
    <property type="entry name" value="CCT"/>
    <property type="match status" value="1"/>
</dbReference>
<dbReference type="Pfam" id="PF06203">
    <property type="entry name" value="CCT"/>
    <property type="match status" value="1"/>
</dbReference>
<proteinExistence type="predicted"/>
<reference evidence="6 7" key="1">
    <citation type="journal article" date="2023" name="Hortic Res">
        <title>Pangenome of water caltrop reveals structural variations and asymmetric subgenome divergence after allopolyploidization.</title>
        <authorList>
            <person name="Zhang X."/>
            <person name="Chen Y."/>
            <person name="Wang L."/>
            <person name="Yuan Y."/>
            <person name="Fang M."/>
            <person name="Shi L."/>
            <person name="Lu R."/>
            <person name="Comes H.P."/>
            <person name="Ma Y."/>
            <person name="Chen Y."/>
            <person name="Huang G."/>
            <person name="Zhou Y."/>
            <person name="Zheng Z."/>
            <person name="Qiu Y."/>
        </authorList>
    </citation>
    <scope>NUCLEOTIDE SEQUENCE [LARGE SCALE GENOMIC DNA]</scope>
    <source>
        <tissue evidence="6">Roots</tissue>
    </source>
</reference>